<dbReference type="SMART" id="SM00450">
    <property type="entry name" value="RHOD"/>
    <property type="match status" value="2"/>
</dbReference>
<accession>A0A212K9J4</accession>
<keyword evidence="1" id="KW-0732">Signal</keyword>
<organism evidence="3">
    <name type="scientific">uncultured delta proteobacterium</name>
    <dbReference type="NCBI Taxonomy" id="34034"/>
    <lineage>
        <taxon>Bacteria</taxon>
        <taxon>Deltaproteobacteria</taxon>
        <taxon>environmental samples</taxon>
    </lineage>
</organism>
<evidence type="ECO:0000256" key="1">
    <source>
        <dbReference type="SAM" id="SignalP"/>
    </source>
</evidence>
<feature type="signal peptide" evidence="1">
    <location>
        <begin position="1"/>
        <end position="20"/>
    </location>
</feature>
<gene>
    <name evidence="3" type="ORF">KL86DPRO_40087</name>
</gene>
<reference evidence="3" key="1">
    <citation type="submission" date="2016-04" db="EMBL/GenBank/DDBJ databases">
        <authorList>
            <person name="Evans L.H."/>
            <person name="Alamgir A."/>
            <person name="Owens N."/>
            <person name="Weber N.D."/>
            <person name="Virtaneva K."/>
            <person name="Barbian K."/>
            <person name="Babar A."/>
            <person name="Rosenke K."/>
        </authorList>
    </citation>
    <scope>NUCLEOTIDE SEQUENCE</scope>
    <source>
        <strain evidence="3">86</strain>
    </source>
</reference>
<dbReference type="InterPro" id="IPR036873">
    <property type="entry name" value="Rhodanese-like_dom_sf"/>
</dbReference>
<dbReference type="InterPro" id="IPR001763">
    <property type="entry name" value="Rhodanese-like_dom"/>
</dbReference>
<dbReference type="SUPFAM" id="SSF52821">
    <property type="entry name" value="Rhodanese/Cell cycle control phosphatase"/>
    <property type="match status" value="2"/>
</dbReference>
<proteinExistence type="predicted"/>
<dbReference type="PANTHER" id="PTHR43031:SF16">
    <property type="entry name" value="OXIDOREDUCTASE"/>
    <property type="match status" value="1"/>
</dbReference>
<dbReference type="AlphaFoldDB" id="A0A212K9J4"/>
<dbReference type="PROSITE" id="PS50206">
    <property type="entry name" value="RHODANESE_3"/>
    <property type="match status" value="2"/>
</dbReference>
<name>A0A212K9J4_9DELT</name>
<evidence type="ECO:0000313" key="3">
    <source>
        <dbReference type="EMBL" id="SBW08384.1"/>
    </source>
</evidence>
<dbReference type="Pfam" id="PF00581">
    <property type="entry name" value="Rhodanese"/>
    <property type="match status" value="2"/>
</dbReference>
<dbReference type="PANTHER" id="PTHR43031">
    <property type="entry name" value="FAD-DEPENDENT OXIDOREDUCTASE"/>
    <property type="match status" value="1"/>
</dbReference>
<dbReference type="EMBL" id="FLUQ01000004">
    <property type="protein sequence ID" value="SBW08384.1"/>
    <property type="molecule type" value="Genomic_DNA"/>
</dbReference>
<feature type="domain" description="Rhodanese" evidence="2">
    <location>
        <begin position="207"/>
        <end position="295"/>
    </location>
</feature>
<sequence length="296" mass="32366">MKKRLFPIVFLSLALVMAFAATATARQAVSGNVEKLAYAYFKDFPSDNNVVKADKLFSMMQAGEDMVILDIRRPDDYGKNHLKGAVNLSFFDTSIPDALDKIPDDKPVMVYCYTGQTASQVTALLNISGKMAKNVQSGFNNAITKTEGHAALLEQTANPLPGGTYPVDPGVKEVLTVYFRDKMALDGTPFANFNVTAKTVKSIVDEKNDDYLILSVRRADDYAKGHIPTAVNIPFGQGMEEGLVKLPKDKKIVVYCYSGQTSSQTMAVLRMMGYEAYSMSGGMGAWTKEGFEVVAK</sequence>
<feature type="domain" description="Rhodanese" evidence="2">
    <location>
        <begin position="62"/>
        <end position="151"/>
    </location>
</feature>
<dbReference type="InterPro" id="IPR050229">
    <property type="entry name" value="GlpE_sulfurtransferase"/>
</dbReference>
<protein>
    <recommendedName>
        <fullName evidence="2">Rhodanese domain-containing protein</fullName>
    </recommendedName>
</protein>
<dbReference type="Gene3D" id="3.40.250.10">
    <property type="entry name" value="Rhodanese-like domain"/>
    <property type="match status" value="2"/>
</dbReference>
<evidence type="ECO:0000259" key="2">
    <source>
        <dbReference type="PROSITE" id="PS50206"/>
    </source>
</evidence>
<dbReference type="CDD" id="cd00158">
    <property type="entry name" value="RHOD"/>
    <property type="match status" value="2"/>
</dbReference>
<feature type="chain" id="PRO_5012126103" description="Rhodanese domain-containing protein" evidence="1">
    <location>
        <begin position="21"/>
        <end position="296"/>
    </location>
</feature>